<organism evidence="2 3">
    <name type="scientific">Streptomyces cirratus</name>
    <dbReference type="NCBI Taxonomy" id="68187"/>
    <lineage>
        <taxon>Bacteria</taxon>
        <taxon>Bacillati</taxon>
        <taxon>Actinomycetota</taxon>
        <taxon>Actinomycetes</taxon>
        <taxon>Kitasatosporales</taxon>
        <taxon>Streptomycetaceae</taxon>
        <taxon>Streptomyces</taxon>
    </lineage>
</organism>
<feature type="compositionally biased region" description="Low complexity" evidence="1">
    <location>
        <begin position="543"/>
        <end position="557"/>
    </location>
</feature>
<sequence length="676" mass="71849">MGDPVADVGQAVPAELSSFVGRRRELARAASLLATERLVTLTGPAGIGKTRLAVRAVRTVTGADGLDTVWVDVSALPGFRRVVLEHRLIHGLAGREVLLVLDGCEQLGEAAAPLVENLLRWLPRVRVLITSQRRLALPGEAELAVPPLPLPPAPPDPAAPLPIDPIAGFAAVRLYEERARGADPFFELTERNAAAVAALCRSLDGIPGALELAAGRAHQYAPLQALRRLTAEPLAFLAGGAGRATLVDAERSLRLSSPAERLLWERLSVFAGPFDAAAVTEVCGFGELPPDAAARVLARLAPALLADGERPGRYRLPLSVRVYAARRLAHGSGGDGHTAALRHQERWRRLAREAAGLWREGAQTQARELALRELPELRAAMNPLSAAGPGAALEIAVDLWFLWSACGLVAEGRRHLERALALHPAPRPARALWLATWLVAGFGEADTCDPLLVEAWSTAVQEGEDACLAYLAHVRGTVALWGERYEDAAAEYAEALELLPPDPGFGPGREVLRAARTLALARTGPPGTRARAKSGPGEGICPGEGAPPAEAGAPPAADADPWARSWERYARAVAESRAGRPERARTELLRALETQLALDDRLGQSFSAELLAELEAAQGHYESSALLLGAVRRTRPAAACAPRALGILRDRMPPGTLRAAYAQGARTALRALLPEL</sequence>
<evidence type="ECO:0000256" key="1">
    <source>
        <dbReference type="SAM" id="MobiDB-lite"/>
    </source>
</evidence>
<name>A0ABQ3F2N8_9ACTN</name>
<dbReference type="PANTHER" id="PTHR47691">
    <property type="entry name" value="REGULATOR-RELATED"/>
    <property type="match status" value="1"/>
</dbReference>
<proteinExistence type="predicted"/>
<dbReference type="RefSeq" id="WP_190186546.1">
    <property type="nucleotide sequence ID" value="NZ_BMVP01000012.1"/>
</dbReference>
<dbReference type="Proteomes" id="UP000642673">
    <property type="component" value="Unassembled WGS sequence"/>
</dbReference>
<dbReference type="PANTHER" id="PTHR47691:SF3">
    <property type="entry name" value="HTH-TYPE TRANSCRIPTIONAL REGULATOR RV0890C-RELATED"/>
    <property type="match status" value="1"/>
</dbReference>
<dbReference type="InterPro" id="IPR011990">
    <property type="entry name" value="TPR-like_helical_dom_sf"/>
</dbReference>
<gene>
    <name evidence="2" type="ORF">GCM10010347_50920</name>
</gene>
<reference evidence="3" key="1">
    <citation type="journal article" date="2019" name="Int. J. Syst. Evol. Microbiol.">
        <title>The Global Catalogue of Microorganisms (GCM) 10K type strain sequencing project: providing services to taxonomists for standard genome sequencing and annotation.</title>
        <authorList>
            <consortium name="The Broad Institute Genomics Platform"/>
            <consortium name="The Broad Institute Genome Sequencing Center for Infectious Disease"/>
            <person name="Wu L."/>
            <person name="Ma J."/>
        </authorList>
    </citation>
    <scope>NUCLEOTIDE SEQUENCE [LARGE SCALE GENOMIC DNA]</scope>
    <source>
        <strain evidence="3">JCM 4738</strain>
    </source>
</reference>
<comment type="caution">
    <text evidence="2">The sequence shown here is derived from an EMBL/GenBank/DDBJ whole genome shotgun (WGS) entry which is preliminary data.</text>
</comment>
<keyword evidence="3" id="KW-1185">Reference proteome</keyword>
<feature type="region of interest" description="Disordered" evidence="1">
    <location>
        <begin position="523"/>
        <end position="559"/>
    </location>
</feature>
<protein>
    <submittedName>
        <fullName evidence="2">Uncharacterized protein</fullName>
    </submittedName>
</protein>
<dbReference type="SUPFAM" id="SSF52540">
    <property type="entry name" value="P-loop containing nucleoside triphosphate hydrolases"/>
    <property type="match status" value="1"/>
</dbReference>
<evidence type="ECO:0000313" key="3">
    <source>
        <dbReference type="Proteomes" id="UP000642673"/>
    </source>
</evidence>
<dbReference type="InterPro" id="IPR027417">
    <property type="entry name" value="P-loop_NTPase"/>
</dbReference>
<dbReference type="SUPFAM" id="SSF48452">
    <property type="entry name" value="TPR-like"/>
    <property type="match status" value="1"/>
</dbReference>
<dbReference type="Gene3D" id="3.40.50.300">
    <property type="entry name" value="P-loop containing nucleotide triphosphate hydrolases"/>
    <property type="match status" value="1"/>
</dbReference>
<accession>A0ABQ3F2N8</accession>
<dbReference type="EMBL" id="BMVP01000012">
    <property type="protein sequence ID" value="GHB74357.1"/>
    <property type="molecule type" value="Genomic_DNA"/>
</dbReference>
<evidence type="ECO:0000313" key="2">
    <source>
        <dbReference type="EMBL" id="GHB74357.1"/>
    </source>
</evidence>